<dbReference type="Pfam" id="PF14595">
    <property type="entry name" value="Thioredoxin_9"/>
    <property type="match status" value="1"/>
</dbReference>
<gene>
    <name evidence="1" type="ORF">GLW04_14700</name>
</gene>
<dbReference type="SUPFAM" id="SSF52833">
    <property type="entry name" value="Thioredoxin-like"/>
    <property type="match status" value="1"/>
</dbReference>
<organism evidence="1 2">
    <name type="scientific">Halobacillus litoralis</name>
    <dbReference type="NCBI Taxonomy" id="45668"/>
    <lineage>
        <taxon>Bacteria</taxon>
        <taxon>Bacillati</taxon>
        <taxon>Bacillota</taxon>
        <taxon>Bacilli</taxon>
        <taxon>Bacillales</taxon>
        <taxon>Bacillaceae</taxon>
        <taxon>Halobacillus</taxon>
    </lineage>
</organism>
<dbReference type="Proteomes" id="UP000460949">
    <property type="component" value="Unassembled WGS sequence"/>
</dbReference>
<reference evidence="1 2" key="1">
    <citation type="submission" date="2019-11" db="EMBL/GenBank/DDBJ databases">
        <title>Genome sequences of 17 halophilic strains isolated from different environments.</title>
        <authorList>
            <person name="Furrow R.E."/>
        </authorList>
    </citation>
    <scope>NUCLEOTIDE SEQUENCE [LARGE SCALE GENOMIC DNA]</scope>
    <source>
        <strain evidence="1 2">22511_23_Filter</strain>
    </source>
</reference>
<dbReference type="InterPro" id="IPR036249">
    <property type="entry name" value="Thioredoxin-like_sf"/>
</dbReference>
<dbReference type="AlphaFoldDB" id="A0A845DU30"/>
<proteinExistence type="predicted"/>
<dbReference type="Gene3D" id="3.40.30.10">
    <property type="entry name" value="Glutaredoxin"/>
    <property type="match status" value="1"/>
</dbReference>
<protein>
    <submittedName>
        <fullName evidence="1">Thioredoxin family protein</fullName>
    </submittedName>
</protein>
<accession>A0A845DU30</accession>
<evidence type="ECO:0000313" key="1">
    <source>
        <dbReference type="EMBL" id="MYL21151.1"/>
    </source>
</evidence>
<comment type="caution">
    <text evidence="1">The sequence shown here is derived from an EMBL/GenBank/DDBJ whole genome shotgun (WGS) entry which is preliminary data.</text>
</comment>
<dbReference type="RefSeq" id="WP_160838554.1">
    <property type="nucleotide sequence ID" value="NZ_WMET01000003.1"/>
</dbReference>
<name>A0A845DU30_9BACI</name>
<dbReference type="EMBL" id="WMET01000003">
    <property type="protein sequence ID" value="MYL21151.1"/>
    <property type="molecule type" value="Genomic_DNA"/>
</dbReference>
<evidence type="ECO:0000313" key="2">
    <source>
        <dbReference type="Proteomes" id="UP000460949"/>
    </source>
</evidence>
<sequence>MDLDQQFHEGMHPQEYVDQMQSHQNDLLYIYENFSTQVEDVPLFEELQNKQWRALVLTEDWCGDAMLNLPIFLRIAEAAQIDTRFFLRDENPGLMDHYLTNGTSRSIPKIILIDSAGNEAAVWGPRAPELEQFVSEALTSLPGKEAPDHEEKRREVLLFVTKAFRDNQDFWHYVYEDLKQTLKF</sequence>